<protein>
    <recommendedName>
        <fullName evidence="3">mRNA interferase</fullName>
    </recommendedName>
</protein>
<evidence type="ECO:0000313" key="1">
    <source>
        <dbReference type="EMBL" id="AJP58755.1"/>
    </source>
</evidence>
<dbReference type="SUPFAM" id="SSF50118">
    <property type="entry name" value="Cell growth inhibitor/plasmid maintenance toxic component"/>
    <property type="match status" value="1"/>
</dbReference>
<dbReference type="EMBL" id="CP010897">
    <property type="protein sequence ID" value="AJP58755.1"/>
    <property type="molecule type" value="Genomic_DNA"/>
</dbReference>
<proteinExistence type="predicted"/>
<dbReference type="Gene3D" id="2.30.30.110">
    <property type="match status" value="1"/>
</dbReference>
<dbReference type="Proteomes" id="UP000035085">
    <property type="component" value="Chromosome"/>
</dbReference>
<dbReference type="PANTHER" id="PTHR33988:SF2">
    <property type="entry name" value="ENDORIBONUCLEASE MAZF"/>
    <property type="match status" value="1"/>
</dbReference>
<evidence type="ECO:0000313" key="2">
    <source>
        <dbReference type="Proteomes" id="UP000035085"/>
    </source>
</evidence>
<evidence type="ECO:0008006" key="3">
    <source>
        <dbReference type="Google" id="ProtNLM"/>
    </source>
</evidence>
<organism evidence="1 2">
    <name type="scientific">Pandoraea vervacti</name>
    <dbReference type="NCBI Taxonomy" id="656178"/>
    <lineage>
        <taxon>Bacteria</taxon>
        <taxon>Pseudomonadati</taxon>
        <taxon>Pseudomonadota</taxon>
        <taxon>Betaproteobacteria</taxon>
        <taxon>Burkholderiales</taxon>
        <taxon>Burkholderiaceae</taxon>
        <taxon>Pandoraea</taxon>
    </lineage>
</organism>
<dbReference type="Pfam" id="PF02452">
    <property type="entry name" value="PemK_toxin"/>
    <property type="match status" value="1"/>
</dbReference>
<reference evidence="2" key="1">
    <citation type="submission" date="2015-02" db="EMBL/GenBank/DDBJ databases">
        <title>Complete Genome Sequencing of Pandoraea vervacti NS15 sp. nov.</title>
        <authorList>
            <person name="Chan K.-G."/>
        </authorList>
    </citation>
    <scope>NUCLEOTIDE SEQUENCE [LARGE SCALE GENOMIC DNA]</scope>
    <source>
        <strain evidence="2">NS15</strain>
    </source>
</reference>
<dbReference type="PANTHER" id="PTHR33988">
    <property type="entry name" value="ENDORIBONUCLEASE MAZF-RELATED"/>
    <property type="match status" value="1"/>
</dbReference>
<dbReference type="InterPro" id="IPR003477">
    <property type="entry name" value="PemK-like"/>
</dbReference>
<accession>A0ABN4FU51</accession>
<name>A0ABN4FU51_9BURK</name>
<keyword evidence="2" id="KW-1185">Reference proteome</keyword>
<sequence>MVRRGEVWVASFDPAVGSEIKKTRPCVIVSPSAMHKGLQTVIVVPLTSSMASRYSVPTMFAGRPGAMQLSHLKSLDRRRLVRRSGALDRGVMRDAMAQLRDVFTEAADEAGE</sequence>
<dbReference type="InterPro" id="IPR011067">
    <property type="entry name" value="Plasmid_toxin/cell-grow_inhib"/>
</dbReference>
<gene>
    <name evidence="1" type="ORF">UC34_21085</name>
</gene>